<sequence>MGSHGSAVAVPRGQLAVAPQPRPPATLRRVTAPLRQTPGRLTAILAAVVVLGLIAGVVALVGVRQRADLVRGVTARSGELAVAAQSLYRALSDADATAASAFLSNGLEPPALRDRYQRDLADAAAALTIVSAAAADEGRGATAIARITARLPVYAGLVETARTYNRQGLPLGVAYLQEASGLMRTELLPAAQELYAAASGELDDARDRAAGFPWVAVLLGVLTLAGLVLVQVHLTRRTNRLLNVGLLVATGATVLLVGWLTVSALVAAGSLAASRDDGSAQVNLLAEARIAGLQARADEALTLVARGNGAAFEENYGVVMERLAGTDGSGGLLAQARAAASDETTRQAMDTAIARSKEWAAAHRNVRILDDSGEYAKAVAATVGTGDQTTASIFNQLDEALAKAITHNGGRFEREAESAGRALTGTDVGIVGLTLLLVIGAAVGMQRRIVEYR</sequence>
<reference evidence="3" key="1">
    <citation type="submission" date="2020-10" db="EMBL/GenBank/DDBJ databases">
        <title>Sequencing the genomes of 1000 actinobacteria strains.</title>
        <authorList>
            <person name="Klenk H.-P."/>
        </authorList>
    </citation>
    <scope>NUCLEOTIDE SEQUENCE</scope>
    <source>
        <strain evidence="3">DSM 46832</strain>
    </source>
</reference>
<feature type="transmembrane region" description="Helical" evidence="2">
    <location>
        <begin position="246"/>
        <end position="268"/>
    </location>
</feature>
<evidence type="ECO:0000313" key="4">
    <source>
        <dbReference type="Proteomes" id="UP000649753"/>
    </source>
</evidence>
<keyword evidence="2" id="KW-0812">Transmembrane</keyword>
<protein>
    <submittedName>
        <fullName evidence="3">CHASE3 domain sensor protein</fullName>
    </submittedName>
</protein>
<organism evidence="3 4">
    <name type="scientific">Plantactinospora soyae</name>
    <dbReference type="NCBI Taxonomy" id="1544732"/>
    <lineage>
        <taxon>Bacteria</taxon>
        <taxon>Bacillati</taxon>
        <taxon>Actinomycetota</taxon>
        <taxon>Actinomycetes</taxon>
        <taxon>Micromonosporales</taxon>
        <taxon>Micromonosporaceae</taxon>
        <taxon>Plantactinospora</taxon>
    </lineage>
</organism>
<feature type="transmembrane region" description="Helical" evidence="2">
    <location>
        <begin position="43"/>
        <end position="63"/>
    </location>
</feature>
<keyword evidence="4" id="KW-1185">Reference proteome</keyword>
<dbReference type="Proteomes" id="UP000649753">
    <property type="component" value="Unassembled WGS sequence"/>
</dbReference>
<name>A0A927MCH9_9ACTN</name>
<evidence type="ECO:0000256" key="2">
    <source>
        <dbReference type="SAM" id="Phobius"/>
    </source>
</evidence>
<evidence type="ECO:0000313" key="3">
    <source>
        <dbReference type="EMBL" id="MBE1490616.1"/>
    </source>
</evidence>
<feature type="region of interest" description="Disordered" evidence="1">
    <location>
        <begin position="1"/>
        <end position="24"/>
    </location>
</feature>
<feature type="transmembrane region" description="Helical" evidence="2">
    <location>
        <begin position="422"/>
        <end position="443"/>
    </location>
</feature>
<dbReference type="EMBL" id="JADBEB010000001">
    <property type="protein sequence ID" value="MBE1490616.1"/>
    <property type="molecule type" value="Genomic_DNA"/>
</dbReference>
<evidence type="ECO:0000256" key="1">
    <source>
        <dbReference type="SAM" id="MobiDB-lite"/>
    </source>
</evidence>
<proteinExistence type="predicted"/>
<gene>
    <name evidence="3" type="ORF">H4W31_006254</name>
</gene>
<keyword evidence="2" id="KW-1133">Transmembrane helix</keyword>
<keyword evidence="2" id="KW-0472">Membrane</keyword>
<feature type="transmembrane region" description="Helical" evidence="2">
    <location>
        <begin position="212"/>
        <end position="234"/>
    </location>
</feature>
<dbReference type="RefSeq" id="WP_192769864.1">
    <property type="nucleotide sequence ID" value="NZ_JADBEB010000001.1"/>
</dbReference>
<dbReference type="AlphaFoldDB" id="A0A927MCH9"/>
<accession>A0A927MCH9</accession>
<comment type="caution">
    <text evidence="3">The sequence shown here is derived from an EMBL/GenBank/DDBJ whole genome shotgun (WGS) entry which is preliminary data.</text>
</comment>